<organism evidence="3">
    <name type="scientific">Homalodisca liturata</name>
    <dbReference type="NCBI Taxonomy" id="320908"/>
    <lineage>
        <taxon>Eukaryota</taxon>
        <taxon>Metazoa</taxon>
        <taxon>Ecdysozoa</taxon>
        <taxon>Arthropoda</taxon>
        <taxon>Hexapoda</taxon>
        <taxon>Insecta</taxon>
        <taxon>Pterygota</taxon>
        <taxon>Neoptera</taxon>
        <taxon>Paraneoptera</taxon>
        <taxon>Hemiptera</taxon>
        <taxon>Auchenorrhyncha</taxon>
        <taxon>Membracoidea</taxon>
        <taxon>Cicadellidae</taxon>
        <taxon>Cicadellinae</taxon>
        <taxon>Proconiini</taxon>
        <taxon>Homalodisca</taxon>
    </lineage>
</organism>
<dbReference type="InterPro" id="IPR041426">
    <property type="entry name" value="Mos1_HTH"/>
</dbReference>
<accession>A0A1B6H603</accession>
<dbReference type="Pfam" id="PF01359">
    <property type="entry name" value="Transposase_1"/>
    <property type="match status" value="1"/>
</dbReference>
<proteinExistence type="predicted"/>
<dbReference type="GO" id="GO:0005634">
    <property type="term" value="C:nucleus"/>
    <property type="evidence" value="ECO:0007669"/>
    <property type="project" value="UniProtKB-SubCell"/>
</dbReference>
<dbReference type="InterPro" id="IPR036397">
    <property type="entry name" value="RNaseH_sf"/>
</dbReference>
<dbReference type="PANTHER" id="PTHR46060:SF1">
    <property type="entry name" value="MARINER MOS1 TRANSPOSASE-LIKE PROTEIN"/>
    <property type="match status" value="1"/>
</dbReference>
<dbReference type="PANTHER" id="PTHR46060">
    <property type="entry name" value="MARINER MOS1 TRANSPOSASE-LIKE PROTEIN"/>
    <property type="match status" value="1"/>
</dbReference>
<sequence length="357" mass="41195">MAATINSPASCELRSVIRFLQAEGCSAAEIHRRMSVVYGEHCMSDSAIRKWCRLFAEGRTDVHDEGGQGRKSVATASLVERVDQAIREKRRFTIDELSTEFPAISRSSLYKIVTTELGYRKLCARWVPKMLSEDHKTKRMASALTFLTRYDNEKDSFLKSIVTGDETWVLYENPETKEQSKQWMHTHSPSKPKKFKQTLTKRKTMATVFWDQKGVLLVEFMQQGTTITKESYCETLHRLRRAIQNKRRGMLSSGVVLIHDNARPHSANVTKQLLQKFKWEVFDHPPYSPDLAPSDYHLFREMKAWLGGRRFADNEELQATVRVYLSSLAADFFEEGIGKLVSRYDKCLNIFGDYVEK</sequence>
<gene>
    <name evidence="3" type="ORF">g.33684</name>
</gene>
<dbReference type="EMBL" id="GECU01037567">
    <property type="protein sequence ID" value="JAS70139.1"/>
    <property type="molecule type" value="Transcribed_RNA"/>
</dbReference>
<dbReference type="InterPro" id="IPR052709">
    <property type="entry name" value="Transposase-MT_Hybrid"/>
</dbReference>
<dbReference type="InterPro" id="IPR009057">
    <property type="entry name" value="Homeodomain-like_sf"/>
</dbReference>
<comment type="subcellular location">
    <subcellularLocation>
        <location evidence="1">Nucleus</location>
    </subcellularLocation>
</comment>
<dbReference type="Gene3D" id="1.10.10.1450">
    <property type="match status" value="1"/>
</dbReference>
<dbReference type="Pfam" id="PF17906">
    <property type="entry name" value="HTH_48"/>
    <property type="match status" value="1"/>
</dbReference>
<dbReference type="Gene3D" id="3.30.420.10">
    <property type="entry name" value="Ribonuclease H-like superfamily/Ribonuclease H"/>
    <property type="match status" value="1"/>
</dbReference>
<dbReference type="InterPro" id="IPR001888">
    <property type="entry name" value="Transposase_1"/>
</dbReference>
<name>A0A1B6H603_9HEMI</name>
<dbReference type="SUPFAM" id="SSF46689">
    <property type="entry name" value="Homeodomain-like"/>
    <property type="match status" value="1"/>
</dbReference>
<reference evidence="3" key="1">
    <citation type="submission" date="2015-11" db="EMBL/GenBank/DDBJ databases">
        <title>De novo transcriptome assembly of four potential Pierce s Disease insect vectors from Arizona vineyards.</title>
        <authorList>
            <person name="Tassone E.E."/>
        </authorList>
    </citation>
    <scope>NUCLEOTIDE SEQUENCE</scope>
</reference>
<evidence type="ECO:0000259" key="2">
    <source>
        <dbReference type="Pfam" id="PF17906"/>
    </source>
</evidence>
<feature type="domain" description="Mos1 transposase HTH" evidence="2">
    <location>
        <begin position="13"/>
        <end position="58"/>
    </location>
</feature>
<protein>
    <recommendedName>
        <fullName evidence="2">Mos1 transposase HTH domain-containing protein</fullName>
    </recommendedName>
</protein>
<dbReference type="AlphaFoldDB" id="A0A1B6H603"/>
<dbReference type="GO" id="GO:0003676">
    <property type="term" value="F:nucleic acid binding"/>
    <property type="evidence" value="ECO:0007669"/>
    <property type="project" value="InterPro"/>
</dbReference>
<evidence type="ECO:0000256" key="1">
    <source>
        <dbReference type="ARBA" id="ARBA00004123"/>
    </source>
</evidence>
<evidence type="ECO:0000313" key="3">
    <source>
        <dbReference type="EMBL" id="JAS70139.1"/>
    </source>
</evidence>